<accession>A0ABM9D5L7</accession>
<feature type="transmembrane region" description="Helical" evidence="13">
    <location>
        <begin position="7"/>
        <end position="26"/>
    </location>
</feature>
<evidence type="ECO:0000256" key="8">
    <source>
        <dbReference type="ARBA" id="ARBA00022741"/>
    </source>
</evidence>
<evidence type="ECO:0000256" key="7">
    <source>
        <dbReference type="ARBA" id="ARBA00022692"/>
    </source>
</evidence>
<keyword evidence="8" id="KW-0547">Nucleotide-binding</keyword>
<evidence type="ECO:0000256" key="4">
    <source>
        <dbReference type="ARBA" id="ARBA00022475"/>
    </source>
</evidence>
<sequence>MPATRLMTFLLTGGLPVTILLVWFAVSSYYSALPVAQGIQRGLALSLGQAIESLATRDPSLQTLQSFRAHDLAYFALIDRRGVIRLHSNPELVGERVDDQRYRPVFELAEAPEYRVRLGTGEEVYEHHQALHLGKTTLALRLALHSWQADQVVRRARSGLLVVLVLTVAAWGFALFSFRLIRKDMARREEMARREHLVHLGELGAVLAHEVRTPLAGIKGYAQLLGERAVDERSGRFAGMIVGEVARLEELVNDLLVYARQEGGRGGSTVVEQAVHSAWELIAEQARQQGVVLAMEGDGSVRVACQPEQMRQLLLNLFANALSVQPSGGTVLVTVTRERRRVVGITVSDNGPGFSEEALGRCFDPFFTTRASGSGLGLAICRTIVDACGGEIMVQNRHAGGAAVVCRLPESLEERG</sequence>
<dbReference type="PROSITE" id="PS50109">
    <property type="entry name" value="HIS_KIN"/>
    <property type="match status" value="1"/>
</dbReference>
<dbReference type="PRINTS" id="PR00344">
    <property type="entry name" value="BCTRLSENSOR"/>
</dbReference>
<proteinExistence type="predicted"/>
<feature type="domain" description="Histidine kinase" evidence="14">
    <location>
        <begin position="206"/>
        <end position="412"/>
    </location>
</feature>
<reference evidence="15 16" key="1">
    <citation type="submission" date="2022-03" db="EMBL/GenBank/DDBJ databases">
        <authorList>
            <person name="Koch H."/>
        </authorList>
    </citation>
    <scope>NUCLEOTIDE SEQUENCE [LARGE SCALE GENOMIC DNA]</scope>
    <source>
        <strain evidence="15 16">G1</strain>
    </source>
</reference>
<keyword evidence="7 13" id="KW-0812">Transmembrane</keyword>
<dbReference type="SUPFAM" id="SSF47384">
    <property type="entry name" value="Homodimeric domain of signal transducing histidine kinase"/>
    <property type="match status" value="1"/>
</dbReference>
<dbReference type="PANTHER" id="PTHR43065">
    <property type="entry name" value="SENSOR HISTIDINE KINASE"/>
    <property type="match status" value="1"/>
</dbReference>
<keyword evidence="13" id="KW-0472">Membrane</keyword>
<dbReference type="SUPFAM" id="SSF103190">
    <property type="entry name" value="Sensory domain-like"/>
    <property type="match status" value="1"/>
</dbReference>
<keyword evidence="9 15" id="KW-0418">Kinase</keyword>
<keyword evidence="16" id="KW-1185">Reference proteome</keyword>
<dbReference type="InterPro" id="IPR003661">
    <property type="entry name" value="HisK_dim/P_dom"/>
</dbReference>
<dbReference type="SMART" id="SM00387">
    <property type="entry name" value="HATPase_c"/>
    <property type="match status" value="1"/>
</dbReference>
<evidence type="ECO:0000256" key="12">
    <source>
        <dbReference type="ARBA" id="ARBA00023012"/>
    </source>
</evidence>
<evidence type="ECO:0000313" key="15">
    <source>
        <dbReference type="EMBL" id="CAH2030456.1"/>
    </source>
</evidence>
<evidence type="ECO:0000256" key="13">
    <source>
        <dbReference type="SAM" id="Phobius"/>
    </source>
</evidence>
<gene>
    <name evidence="15" type="ORF">GEAMG1_0644</name>
</gene>
<protein>
    <recommendedName>
        <fullName evidence="3">histidine kinase</fullName>
        <ecNumber evidence="3">2.7.13.3</ecNumber>
    </recommendedName>
</protein>
<dbReference type="InterPro" id="IPR003594">
    <property type="entry name" value="HATPase_dom"/>
</dbReference>
<name>A0ABM9D5L7_9BACT</name>
<dbReference type="InterPro" id="IPR036097">
    <property type="entry name" value="HisK_dim/P_sf"/>
</dbReference>
<dbReference type="EC" id="2.7.13.3" evidence="3"/>
<comment type="catalytic activity">
    <reaction evidence="1">
        <text>ATP + protein L-histidine = ADP + protein N-phospho-L-histidine.</text>
        <dbReference type="EC" id="2.7.13.3"/>
    </reaction>
</comment>
<dbReference type="CDD" id="cd18774">
    <property type="entry name" value="PDC2_HK_sensor"/>
    <property type="match status" value="1"/>
</dbReference>
<evidence type="ECO:0000256" key="6">
    <source>
        <dbReference type="ARBA" id="ARBA00022679"/>
    </source>
</evidence>
<evidence type="ECO:0000256" key="10">
    <source>
        <dbReference type="ARBA" id="ARBA00022840"/>
    </source>
</evidence>
<dbReference type="Proteomes" id="UP001295463">
    <property type="component" value="Chromosome"/>
</dbReference>
<organism evidence="15 16">
    <name type="scientific">Trichlorobacter ammonificans</name>
    <dbReference type="NCBI Taxonomy" id="2916410"/>
    <lineage>
        <taxon>Bacteria</taxon>
        <taxon>Pseudomonadati</taxon>
        <taxon>Thermodesulfobacteriota</taxon>
        <taxon>Desulfuromonadia</taxon>
        <taxon>Geobacterales</taxon>
        <taxon>Geobacteraceae</taxon>
        <taxon>Trichlorobacter</taxon>
    </lineage>
</organism>
<keyword evidence="10" id="KW-0067">ATP-binding</keyword>
<evidence type="ECO:0000256" key="2">
    <source>
        <dbReference type="ARBA" id="ARBA00004651"/>
    </source>
</evidence>
<dbReference type="GO" id="GO:0004673">
    <property type="term" value="F:protein histidine kinase activity"/>
    <property type="evidence" value="ECO:0007669"/>
    <property type="project" value="UniProtKB-EC"/>
</dbReference>
<comment type="subcellular location">
    <subcellularLocation>
        <location evidence="2">Cell membrane</location>
        <topology evidence="2">Multi-pass membrane protein</topology>
    </subcellularLocation>
</comment>
<dbReference type="CDD" id="cd00082">
    <property type="entry name" value="HisKA"/>
    <property type="match status" value="1"/>
</dbReference>
<dbReference type="InterPro" id="IPR004358">
    <property type="entry name" value="Sig_transdc_His_kin-like_C"/>
</dbReference>
<dbReference type="RefSeq" id="WP_305731391.1">
    <property type="nucleotide sequence ID" value="NZ_OW150024.1"/>
</dbReference>
<dbReference type="SMART" id="SM00388">
    <property type="entry name" value="HisKA"/>
    <property type="match status" value="1"/>
</dbReference>
<evidence type="ECO:0000256" key="9">
    <source>
        <dbReference type="ARBA" id="ARBA00022777"/>
    </source>
</evidence>
<evidence type="ECO:0000259" key="14">
    <source>
        <dbReference type="PROSITE" id="PS50109"/>
    </source>
</evidence>
<keyword evidence="6 15" id="KW-0808">Transferase</keyword>
<evidence type="ECO:0000256" key="3">
    <source>
        <dbReference type="ARBA" id="ARBA00012438"/>
    </source>
</evidence>
<feature type="transmembrane region" description="Helical" evidence="13">
    <location>
        <begin position="160"/>
        <end position="181"/>
    </location>
</feature>
<evidence type="ECO:0000256" key="11">
    <source>
        <dbReference type="ARBA" id="ARBA00022989"/>
    </source>
</evidence>
<dbReference type="InterPro" id="IPR036890">
    <property type="entry name" value="HATPase_C_sf"/>
</dbReference>
<dbReference type="SUPFAM" id="SSF55874">
    <property type="entry name" value="ATPase domain of HSP90 chaperone/DNA topoisomerase II/histidine kinase"/>
    <property type="match status" value="1"/>
</dbReference>
<dbReference type="PANTHER" id="PTHR43065:SF10">
    <property type="entry name" value="PEROXIDE STRESS-ACTIVATED HISTIDINE KINASE MAK3"/>
    <property type="match status" value="1"/>
</dbReference>
<evidence type="ECO:0000313" key="16">
    <source>
        <dbReference type="Proteomes" id="UP001295463"/>
    </source>
</evidence>
<keyword evidence="12" id="KW-0902">Two-component regulatory system</keyword>
<dbReference type="InterPro" id="IPR005467">
    <property type="entry name" value="His_kinase_dom"/>
</dbReference>
<evidence type="ECO:0000256" key="5">
    <source>
        <dbReference type="ARBA" id="ARBA00022553"/>
    </source>
</evidence>
<dbReference type="Pfam" id="PF00512">
    <property type="entry name" value="HisKA"/>
    <property type="match status" value="1"/>
</dbReference>
<dbReference type="EMBL" id="OW150024">
    <property type="protein sequence ID" value="CAH2030456.1"/>
    <property type="molecule type" value="Genomic_DNA"/>
</dbReference>
<keyword evidence="11 13" id="KW-1133">Transmembrane helix</keyword>
<dbReference type="InterPro" id="IPR029151">
    <property type="entry name" value="Sensor-like_sf"/>
</dbReference>
<keyword evidence="5" id="KW-0597">Phosphoprotein</keyword>
<evidence type="ECO:0000256" key="1">
    <source>
        <dbReference type="ARBA" id="ARBA00000085"/>
    </source>
</evidence>
<keyword evidence="4" id="KW-1003">Cell membrane</keyword>
<dbReference type="Gene3D" id="3.30.565.10">
    <property type="entry name" value="Histidine kinase-like ATPase, C-terminal domain"/>
    <property type="match status" value="1"/>
</dbReference>
<dbReference type="Pfam" id="PF02518">
    <property type="entry name" value="HATPase_c"/>
    <property type="match status" value="1"/>
</dbReference>
<dbReference type="Gene3D" id="1.10.287.130">
    <property type="match status" value="1"/>
</dbReference>